<proteinExistence type="predicted"/>
<keyword evidence="2" id="KW-0812">Transmembrane</keyword>
<sequence length="821" mass="88139">MSNRGPVFSLEDFLQEPSRSGEPAGEDFHWTQDPVEDDFEDFAAWGSGGDDSPWDDSPAWLDDDARDDFPDWDALERGSVGPDGSSPTDADDPALGGPAAGAAPGSTSIDLWRSGPVADPDDLRPPSARRRTSHFRPEIEGLRTVAVALIVVFHVWFGRVSGGVDVFLFISAFLLSASFGRRLRTGSLGSPIRTWLRTFTRLLPPAVIVILAVLIATRFLLPPSAWQPMITQALASATYWQNILLSSEAVDYYAQDISVASPLQHFWSLSLQGQVFLLWPLLFGLVALVSRRPGAKPKAFAFALFGALFAASLAYSIHLTATEQTAAYFSTPARLWEVAAGTLLALLLPRIDRATRAERPGSGSRPGSAVLRGLAGWVGFGLLVSTGIVLDVQGQFPGWIAIWPITAAALIIAAGHSGTRWGFDRILTMRLPRSLASISYAMYLVHWPILVLTLHVLDKPRAGLADGFAIIAVSLLISWALTRLVDSRFRHPRWKAAPTGRSLAVIGLCLALVAGGAFGWRYQLSTEAERTAAIGPTSGVQEKQKAPEPADVRAGDLVPAGHQLDSQWPAQRYRCSGPSAPAAFPGQHCDMRLPADADYDHLVLVAGSSHARQWIPAMESAAEKGNWQIINMHMDACPFADAPNPEDRCAGYRDWVIDQATALKPDLVVINGSAVDLGRNRDVALAGMTSGTAELTARGIDVLTIRDNPRFSQNMYTCAEKVLENDGTGADANAQCGVPAASVLSLVDPQVLTASAAPGPGRVVTADLTPEICPSGQCVPVQGNTAVFMDSNHVSKVFATAMQPRMLEVIAESYPDLLVTP</sequence>
<dbReference type="GO" id="GO:0016020">
    <property type="term" value="C:membrane"/>
    <property type="evidence" value="ECO:0007669"/>
    <property type="project" value="TreeGrafter"/>
</dbReference>
<feature type="transmembrane region" description="Helical" evidence="2">
    <location>
        <begin position="271"/>
        <end position="289"/>
    </location>
</feature>
<protein>
    <submittedName>
        <fullName evidence="5">Peptidoglycan/LPS O-acetylase OafA/YrhL</fullName>
    </submittedName>
</protein>
<feature type="transmembrane region" description="Helical" evidence="2">
    <location>
        <begin position="396"/>
        <end position="414"/>
    </location>
</feature>
<feature type="compositionally biased region" description="Low complexity" evidence="1">
    <location>
        <begin position="93"/>
        <end position="105"/>
    </location>
</feature>
<dbReference type="Proteomes" id="UP000568050">
    <property type="component" value="Unassembled WGS sequence"/>
</dbReference>
<name>A0A839QWK0_9MICO</name>
<dbReference type="PANTHER" id="PTHR23028">
    <property type="entry name" value="ACETYLTRANSFERASE"/>
    <property type="match status" value="1"/>
</dbReference>
<dbReference type="Pfam" id="PF19040">
    <property type="entry name" value="SGNH"/>
    <property type="match status" value="1"/>
</dbReference>
<evidence type="ECO:0000259" key="3">
    <source>
        <dbReference type="Pfam" id="PF01757"/>
    </source>
</evidence>
<dbReference type="InterPro" id="IPR002656">
    <property type="entry name" value="Acyl_transf_3_dom"/>
</dbReference>
<feature type="domain" description="SGNH" evidence="4">
    <location>
        <begin position="575"/>
        <end position="807"/>
    </location>
</feature>
<feature type="transmembrane region" description="Helical" evidence="2">
    <location>
        <begin position="435"/>
        <end position="457"/>
    </location>
</feature>
<keyword evidence="6" id="KW-1185">Reference proteome</keyword>
<evidence type="ECO:0000259" key="4">
    <source>
        <dbReference type="Pfam" id="PF19040"/>
    </source>
</evidence>
<feature type="transmembrane region" description="Helical" evidence="2">
    <location>
        <begin position="139"/>
        <end position="157"/>
    </location>
</feature>
<reference evidence="5 6" key="1">
    <citation type="submission" date="2020-08" db="EMBL/GenBank/DDBJ databases">
        <title>Sequencing the genomes of 1000 actinobacteria strains.</title>
        <authorList>
            <person name="Klenk H.-P."/>
        </authorList>
    </citation>
    <scope>NUCLEOTIDE SEQUENCE [LARGE SCALE GENOMIC DNA]</scope>
    <source>
        <strain evidence="5 6">DSM 23040</strain>
    </source>
</reference>
<feature type="compositionally biased region" description="Acidic residues" evidence="1">
    <location>
        <begin position="61"/>
        <end position="73"/>
    </location>
</feature>
<dbReference type="InterPro" id="IPR050879">
    <property type="entry name" value="Acyltransferase_3"/>
</dbReference>
<dbReference type="PANTHER" id="PTHR23028:SF53">
    <property type="entry name" value="ACYL_TRANSF_3 DOMAIN-CONTAINING PROTEIN"/>
    <property type="match status" value="1"/>
</dbReference>
<evidence type="ECO:0000313" key="6">
    <source>
        <dbReference type="Proteomes" id="UP000568050"/>
    </source>
</evidence>
<feature type="transmembrane region" description="Helical" evidence="2">
    <location>
        <begin position="163"/>
        <end position="181"/>
    </location>
</feature>
<dbReference type="GO" id="GO:0016747">
    <property type="term" value="F:acyltransferase activity, transferring groups other than amino-acyl groups"/>
    <property type="evidence" value="ECO:0007669"/>
    <property type="project" value="InterPro"/>
</dbReference>
<feature type="transmembrane region" description="Helical" evidence="2">
    <location>
        <begin position="369"/>
        <end position="390"/>
    </location>
</feature>
<dbReference type="GO" id="GO:0009103">
    <property type="term" value="P:lipopolysaccharide biosynthetic process"/>
    <property type="evidence" value="ECO:0007669"/>
    <property type="project" value="TreeGrafter"/>
</dbReference>
<feature type="transmembrane region" description="Helical" evidence="2">
    <location>
        <begin position="301"/>
        <end position="321"/>
    </location>
</feature>
<accession>A0A839QWK0</accession>
<feature type="transmembrane region" description="Helical" evidence="2">
    <location>
        <begin position="327"/>
        <end position="348"/>
    </location>
</feature>
<feature type="transmembrane region" description="Helical" evidence="2">
    <location>
        <begin position="202"/>
        <end position="221"/>
    </location>
</feature>
<feature type="domain" description="Acyltransferase 3" evidence="3">
    <location>
        <begin position="138"/>
        <end position="483"/>
    </location>
</feature>
<feature type="transmembrane region" description="Helical" evidence="2">
    <location>
        <begin position="463"/>
        <end position="482"/>
    </location>
</feature>
<organism evidence="5 6">
    <name type="scientific">Helcobacillus massiliensis</name>
    <dbReference type="NCBI Taxonomy" id="521392"/>
    <lineage>
        <taxon>Bacteria</taxon>
        <taxon>Bacillati</taxon>
        <taxon>Actinomycetota</taxon>
        <taxon>Actinomycetes</taxon>
        <taxon>Micrococcales</taxon>
        <taxon>Dermabacteraceae</taxon>
        <taxon>Helcobacillus</taxon>
    </lineage>
</organism>
<keyword evidence="2" id="KW-1133">Transmembrane helix</keyword>
<evidence type="ECO:0000256" key="1">
    <source>
        <dbReference type="SAM" id="MobiDB-lite"/>
    </source>
</evidence>
<gene>
    <name evidence="5" type="ORF">FHX50_001455</name>
</gene>
<comment type="caution">
    <text evidence="5">The sequence shown here is derived from an EMBL/GenBank/DDBJ whole genome shotgun (WGS) entry which is preliminary data.</text>
</comment>
<dbReference type="InterPro" id="IPR043968">
    <property type="entry name" value="SGNH"/>
</dbReference>
<evidence type="ECO:0000313" key="5">
    <source>
        <dbReference type="EMBL" id="MBB3023170.1"/>
    </source>
</evidence>
<dbReference type="AlphaFoldDB" id="A0A839QWK0"/>
<dbReference type="RefSeq" id="WP_183376118.1">
    <property type="nucleotide sequence ID" value="NZ_CBCSFZ010000006.1"/>
</dbReference>
<dbReference type="Pfam" id="PF01757">
    <property type="entry name" value="Acyl_transf_3"/>
    <property type="match status" value="1"/>
</dbReference>
<keyword evidence="2" id="KW-0472">Membrane</keyword>
<feature type="region of interest" description="Disordered" evidence="1">
    <location>
        <begin position="1"/>
        <end position="130"/>
    </location>
</feature>
<evidence type="ECO:0000256" key="2">
    <source>
        <dbReference type="SAM" id="Phobius"/>
    </source>
</evidence>
<feature type="transmembrane region" description="Helical" evidence="2">
    <location>
        <begin position="503"/>
        <end position="522"/>
    </location>
</feature>
<dbReference type="EMBL" id="JACHWP010000003">
    <property type="protein sequence ID" value="MBB3023170.1"/>
    <property type="molecule type" value="Genomic_DNA"/>
</dbReference>